<dbReference type="Pfam" id="PF08707">
    <property type="entry name" value="PriCT_2"/>
    <property type="match status" value="1"/>
</dbReference>
<protein>
    <recommendedName>
        <fullName evidence="2">Primase C-terminal 2 domain-containing protein</fullName>
    </recommendedName>
</protein>
<feature type="non-terminal residue" evidence="3">
    <location>
        <position position="1"/>
    </location>
</feature>
<evidence type="ECO:0000313" key="3">
    <source>
        <dbReference type="EMBL" id="EME67598.1"/>
    </source>
</evidence>
<dbReference type="PATRIC" id="fig|1244869.3.peg.4432"/>
<dbReference type="InterPro" id="IPR014819">
    <property type="entry name" value="PriCT_2"/>
</dbReference>
<name>M3A439_9PROT</name>
<organism evidence="3 4">
    <name type="scientific">Paramagnetospirillum caucaseum</name>
    <dbReference type="NCBI Taxonomy" id="1244869"/>
    <lineage>
        <taxon>Bacteria</taxon>
        <taxon>Pseudomonadati</taxon>
        <taxon>Pseudomonadota</taxon>
        <taxon>Alphaproteobacteria</taxon>
        <taxon>Rhodospirillales</taxon>
        <taxon>Magnetospirillaceae</taxon>
        <taxon>Paramagnetospirillum</taxon>
    </lineage>
</organism>
<dbReference type="EMBL" id="AONQ01000133">
    <property type="protein sequence ID" value="EME67598.1"/>
    <property type="molecule type" value="Genomic_DNA"/>
</dbReference>
<evidence type="ECO:0000313" key="4">
    <source>
        <dbReference type="Proteomes" id="UP000011744"/>
    </source>
</evidence>
<gene>
    <name evidence="3" type="ORF">H261_22693</name>
</gene>
<evidence type="ECO:0000256" key="1">
    <source>
        <dbReference type="SAM" id="MobiDB-lite"/>
    </source>
</evidence>
<reference evidence="3 4" key="1">
    <citation type="journal article" date="2014" name="Genome Announc.">
        <title>Draft Genome Sequence of Magnetospirillum sp. Strain SO-1, a Freshwater Magnetotactic Bacterium Isolated from the Ol'khovka River, Russia.</title>
        <authorList>
            <person name="Grouzdev D.S."/>
            <person name="Dziuba M.V."/>
            <person name="Sukhacheva M.S."/>
            <person name="Mardanov A.V."/>
            <person name="Beletskiy A.V."/>
            <person name="Kuznetsov B.B."/>
            <person name="Skryabin K.G."/>
        </authorList>
    </citation>
    <scope>NUCLEOTIDE SEQUENCE [LARGE SCALE GENOMIC DNA]</scope>
    <source>
        <strain evidence="3 4">SO-1</strain>
    </source>
</reference>
<dbReference type="GO" id="GO:0016817">
    <property type="term" value="F:hydrolase activity, acting on acid anhydrides"/>
    <property type="evidence" value="ECO:0007669"/>
    <property type="project" value="InterPro"/>
</dbReference>
<dbReference type="STRING" id="1244869.H261_22693"/>
<feature type="domain" description="Primase C-terminal 2" evidence="2">
    <location>
        <begin position="127"/>
        <end position="199"/>
    </location>
</feature>
<feature type="region of interest" description="Disordered" evidence="1">
    <location>
        <begin position="206"/>
        <end position="227"/>
    </location>
</feature>
<keyword evidence="4" id="KW-1185">Reference proteome</keyword>
<dbReference type="Proteomes" id="UP000011744">
    <property type="component" value="Unassembled WGS sequence"/>
</dbReference>
<accession>M3A439</accession>
<proteinExistence type="predicted"/>
<dbReference type="AlphaFoldDB" id="M3A439"/>
<dbReference type="eggNOG" id="COG4643">
    <property type="taxonomic scope" value="Bacteria"/>
</dbReference>
<dbReference type="RefSeq" id="WP_008622383.1">
    <property type="nucleotide sequence ID" value="NZ_AONQ01000133.1"/>
</dbReference>
<sequence>RAPKLLLVMRAEKPFDKIQTPELVLPDGTSVRVEILATGQQFVGFGIHPDTKGEYLWSDQSPLEVPAADLPVVTAEQCVAFVTQAETILRGIGGQTRAEIKGVERAGRKAAGISANAQDVPDRDLIASALDHIPNDDLPYDEWIKVGFALYAGLGPTGADLWESWSAQASKNDPAATADKWPSFATGRDITVRTLFWEAKKNGWERPKSARKRAPHPNPYEGMKRDWAAPGRPTIRVTAGDLPRVVGEGEMAIMNSRLPLYQRGSMVVRPASSAVTITDGRKINAPRLVVANRHHIAEAMTVAAHWERFDSRAMDWVSTDCPLRIADTYLAREGMWKLPVLTGIINAPTLRADGSLLDQPGYDTATGLLFDPQGVSFPTIPEFPDRHQAMAALGYLKRLIETFPFVGEADRSVALSGILTTAIRRSLPSAPLHGFNAPTAGSGKSLLVDIASMIVSGRPASVIAQGKTEEEMEKRLGAALIAGDPLISIDNCEIGLGGELLCQTLTQPMLKVRLLGKSLNIEVPSTAAVFATGNNLTVVGDMTRRAIRCTLDAGVERPELREFNRDPVATVADCRGDYVAAVLCILRAHHLAGRPQQTTPLGSFTEWSRWVRDALVWLGEADPCATMDSIRGADPKLEALTMVMEQWHTHLATRRASVKEVIDVATDQIASFHGRAEFINPDFREALLAVAGDGGAISGRRLGKWLAANQGRIVNGMRLTPDGQHAGVVRWRLWDQGSAAETAAVTANVHAFPHHAG</sequence>
<evidence type="ECO:0000259" key="2">
    <source>
        <dbReference type="Pfam" id="PF08707"/>
    </source>
</evidence>
<comment type="caution">
    <text evidence="3">The sequence shown here is derived from an EMBL/GenBank/DDBJ whole genome shotgun (WGS) entry which is preliminary data.</text>
</comment>
<dbReference type="OrthoDB" id="123525at2"/>